<sequence>MPKKPNHKRTGKGGLHTNKPQARKPQESSEAVESDEMVYGRNPVLETLKSDRDVNKLFVQDGLEGGKISSILSEAKKRKVQLSFVPKSKLDTLSDGGNHQGLVLATSPVNYASIDELFELAEKKNEQPFFLLLDGIEDPHNLGSILRTADASGVHGVIIPKRRAVGLTSTVAKASAGAIEHVLVARVTNMATTIDELKDRGLWIFGTDMKGKDYRHWDVSSPVGLVIGNEGKGISRLVKDKVDETLSIPMVGHVQSLNAGVASGLLMYEVYRKRHAL</sequence>
<dbReference type="InterPro" id="IPR004441">
    <property type="entry name" value="rRNA_MeTrfase_TrmH"/>
</dbReference>
<evidence type="ECO:0000256" key="2">
    <source>
        <dbReference type="ARBA" id="ARBA00022603"/>
    </source>
</evidence>
<dbReference type="GO" id="GO:0005829">
    <property type="term" value="C:cytosol"/>
    <property type="evidence" value="ECO:0007669"/>
    <property type="project" value="TreeGrafter"/>
</dbReference>
<keyword evidence="3 6" id="KW-0808">Transferase</keyword>
<dbReference type="GO" id="GO:0003723">
    <property type="term" value="F:RNA binding"/>
    <property type="evidence" value="ECO:0007669"/>
    <property type="project" value="InterPro"/>
</dbReference>
<evidence type="ECO:0000256" key="1">
    <source>
        <dbReference type="ARBA" id="ARBA00007228"/>
    </source>
</evidence>
<dbReference type="CDD" id="cd18103">
    <property type="entry name" value="SpoU-like_RlmB"/>
    <property type="match status" value="1"/>
</dbReference>
<dbReference type="GO" id="GO:0006396">
    <property type="term" value="P:RNA processing"/>
    <property type="evidence" value="ECO:0007669"/>
    <property type="project" value="InterPro"/>
</dbReference>
<protein>
    <submittedName>
        <fullName evidence="6">23S rRNA (Guanosine2251-2'-O)-methyltransferase</fullName>
    </submittedName>
</protein>
<comment type="similarity">
    <text evidence="1">Belongs to the class IV-like SAM-binding methyltransferase superfamily. RNA methyltransferase TrmH family.</text>
</comment>
<dbReference type="OrthoDB" id="9794400at2"/>
<dbReference type="AlphaFoldDB" id="A0A1G8XRV1"/>
<organism evidence="6 7">
    <name type="scientific">Alkalibacterium thalassium</name>
    <dbReference type="NCBI Taxonomy" id="426701"/>
    <lineage>
        <taxon>Bacteria</taxon>
        <taxon>Bacillati</taxon>
        <taxon>Bacillota</taxon>
        <taxon>Bacilli</taxon>
        <taxon>Lactobacillales</taxon>
        <taxon>Carnobacteriaceae</taxon>
        <taxon>Alkalibacterium</taxon>
    </lineage>
</organism>
<dbReference type="STRING" id="426701.SAMN04488098_100763"/>
<dbReference type="Gene3D" id="3.40.1280.10">
    <property type="match status" value="1"/>
</dbReference>
<dbReference type="InterPro" id="IPR029026">
    <property type="entry name" value="tRNA_m1G_MTases_N"/>
</dbReference>
<dbReference type="EMBL" id="FNFK01000007">
    <property type="protein sequence ID" value="SDJ93187.1"/>
    <property type="molecule type" value="Genomic_DNA"/>
</dbReference>
<dbReference type="InterPro" id="IPR029028">
    <property type="entry name" value="Alpha/beta_knot_MTases"/>
</dbReference>
<dbReference type="SMART" id="SM00967">
    <property type="entry name" value="SpoU_sub_bind"/>
    <property type="match status" value="1"/>
</dbReference>
<dbReference type="Pfam" id="PF00588">
    <property type="entry name" value="SpoU_methylase"/>
    <property type="match status" value="1"/>
</dbReference>
<gene>
    <name evidence="6" type="ORF">SAMN04488098_100763</name>
</gene>
<keyword evidence="2 6" id="KW-0489">Methyltransferase</keyword>
<name>A0A1G8XRV1_9LACT</name>
<dbReference type="GO" id="GO:0032259">
    <property type="term" value="P:methylation"/>
    <property type="evidence" value="ECO:0007669"/>
    <property type="project" value="UniProtKB-KW"/>
</dbReference>
<dbReference type="SUPFAM" id="SSF75217">
    <property type="entry name" value="alpha/beta knot"/>
    <property type="match status" value="1"/>
</dbReference>
<dbReference type="InterPro" id="IPR029064">
    <property type="entry name" value="Ribosomal_eL30-like_sf"/>
</dbReference>
<dbReference type="GO" id="GO:0008173">
    <property type="term" value="F:RNA methyltransferase activity"/>
    <property type="evidence" value="ECO:0007669"/>
    <property type="project" value="InterPro"/>
</dbReference>
<proteinExistence type="inferred from homology"/>
<feature type="domain" description="RNA 2-O ribose methyltransferase substrate binding" evidence="5">
    <location>
        <begin position="37"/>
        <end position="112"/>
    </location>
</feature>
<evidence type="ECO:0000256" key="4">
    <source>
        <dbReference type="SAM" id="MobiDB-lite"/>
    </source>
</evidence>
<reference evidence="7" key="1">
    <citation type="submission" date="2016-10" db="EMBL/GenBank/DDBJ databases">
        <authorList>
            <person name="Varghese N."/>
            <person name="Submissions S."/>
        </authorList>
    </citation>
    <scope>NUCLEOTIDE SEQUENCE [LARGE SCALE GENOMIC DNA]</scope>
    <source>
        <strain evidence="7">DSM 19181</strain>
    </source>
</reference>
<feature type="compositionally biased region" description="Basic residues" evidence="4">
    <location>
        <begin position="1"/>
        <end position="11"/>
    </location>
</feature>
<dbReference type="NCBIfam" id="TIGR00186">
    <property type="entry name" value="rRNA_methyl_3"/>
    <property type="match status" value="1"/>
</dbReference>
<dbReference type="SUPFAM" id="SSF55315">
    <property type="entry name" value="L30e-like"/>
    <property type="match status" value="1"/>
</dbReference>
<dbReference type="Gene3D" id="3.30.1330.30">
    <property type="match status" value="1"/>
</dbReference>
<keyword evidence="7" id="KW-1185">Reference proteome</keyword>
<feature type="region of interest" description="Disordered" evidence="4">
    <location>
        <begin position="1"/>
        <end position="36"/>
    </location>
</feature>
<accession>A0A1G8XRV1</accession>
<dbReference type="Proteomes" id="UP000199433">
    <property type="component" value="Unassembled WGS sequence"/>
</dbReference>
<dbReference type="InterPro" id="IPR013123">
    <property type="entry name" value="SpoU_subst-bd"/>
</dbReference>
<dbReference type="Pfam" id="PF08032">
    <property type="entry name" value="SpoU_sub_bind"/>
    <property type="match status" value="1"/>
</dbReference>
<evidence type="ECO:0000313" key="7">
    <source>
        <dbReference type="Proteomes" id="UP000199433"/>
    </source>
</evidence>
<dbReference type="InterPro" id="IPR001537">
    <property type="entry name" value="SpoU_MeTrfase"/>
</dbReference>
<evidence type="ECO:0000256" key="3">
    <source>
        <dbReference type="ARBA" id="ARBA00022679"/>
    </source>
</evidence>
<dbReference type="PANTHER" id="PTHR46429">
    <property type="entry name" value="23S RRNA (GUANOSINE-2'-O-)-METHYLTRANSFERASE RLMB"/>
    <property type="match status" value="1"/>
</dbReference>
<evidence type="ECO:0000259" key="5">
    <source>
        <dbReference type="SMART" id="SM00967"/>
    </source>
</evidence>
<evidence type="ECO:0000313" key="6">
    <source>
        <dbReference type="EMBL" id="SDJ93187.1"/>
    </source>
</evidence>
<dbReference type="FunFam" id="3.40.1280.10:FF:000008">
    <property type="entry name" value="Group 3 RNA methyltransferase TrmH"/>
    <property type="match status" value="1"/>
</dbReference>
<dbReference type="PANTHER" id="PTHR46429:SF1">
    <property type="entry name" value="23S RRNA (GUANOSINE-2'-O-)-METHYLTRANSFERASE RLMB"/>
    <property type="match status" value="1"/>
</dbReference>